<name>A0A9P1G5L5_9DINO</name>
<keyword evidence="4" id="KW-1185">Reference proteome</keyword>
<evidence type="ECO:0000313" key="2">
    <source>
        <dbReference type="EMBL" id="CAI3998690.1"/>
    </source>
</evidence>
<protein>
    <submittedName>
        <fullName evidence="2">Uncharacterized protein</fullName>
    </submittedName>
</protein>
<feature type="region of interest" description="Disordered" evidence="1">
    <location>
        <begin position="670"/>
        <end position="725"/>
    </location>
</feature>
<feature type="region of interest" description="Disordered" evidence="1">
    <location>
        <begin position="117"/>
        <end position="172"/>
    </location>
</feature>
<organism evidence="2">
    <name type="scientific">Cladocopium goreaui</name>
    <dbReference type="NCBI Taxonomy" id="2562237"/>
    <lineage>
        <taxon>Eukaryota</taxon>
        <taxon>Sar</taxon>
        <taxon>Alveolata</taxon>
        <taxon>Dinophyceae</taxon>
        <taxon>Suessiales</taxon>
        <taxon>Symbiodiniaceae</taxon>
        <taxon>Cladocopium</taxon>
    </lineage>
</organism>
<feature type="compositionally biased region" description="Gly residues" evidence="1">
    <location>
        <begin position="684"/>
        <end position="694"/>
    </location>
</feature>
<gene>
    <name evidence="2" type="ORF">C1SCF055_LOCUS24966</name>
</gene>
<evidence type="ECO:0000313" key="4">
    <source>
        <dbReference type="Proteomes" id="UP001152797"/>
    </source>
</evidence>
<accession>A0A9P1G5L5</accession>
<comment type="caution">
    <text evidence="2">The sequence shown here is derived from an EMBL/GenBank/DDBJ whole genome shotgun (WGS) entry which is preliminary data.</text>
</comment>
<feature type="compositionally biased region" description="Gly residues" evidence="1">
    <location>
        <begin position="131"/>
        <end position="141"/>
    </location>
</feature>
<dbReference type="EMBL" id="CAMXCT020002524">
    <property type="protein sequence ID" value="CAL1152065.1"/>
    <property type="molecule type" value="Genomic_DNA"/>
</dbReference>
<reference evidence="2" key="1">
    <citation type="submission" date="2022-10" db="EMBL/GenBank/DDBJ databases">
        <authorList>
            <person name="Chen Y."/>
            <person name="Dougan E. K."/>
            <person name="Chan C."/>
            <person name="Rhodes N."/>
            <person name="Thang M."/>
        </authorList>
    </citation>
    <scope>NUCLEOTIDE SEQUENCE</scope>
</reference>
<evidence type="ECO:0000313" key="3">
    <source>
        <dbReference type="EMBL" id="CAL4786002.1"/>
    </source>
</evidence>
<sequence>MSLKEKVDAINGENMDEEEAVTLFKDSLKTFHNVSHSMDQSTMYTRKEKWLSEKQIYDRLTEYELECHLNSGDYTAKVNVCKRRSITAGQEYDPTEDDETAFLEEFSKDTNLQLKNAESLAKGDKGKGKGAKGSGSGQKGLGKGKGKHQQLALEDKKDESPEEEWEDALGKARRARDLVSTKQCEVEEALAKVPKSFLSAGLKKPTSQFQKKLEDMLKKLKGFLLKEYSQKTLKDIKECLPEAATLIKDVKDLKTLEKGWETMDVMLPRLMFEALQSYPAVWEQMWDVKPYTNLDWDAFTFLDTTLAKGTEEHPHLVACLESMVQLNEILDSCDLFLKDAEFDAFFGLAKGFVEEYSWLHGHFEEQGRKKELADTGDCRMLTEIPVRDWENCDAVPSTLSALIGVVVPGQLRKVETVFVVSDLQILGISSVKSVMKKAMKKSLGKGPKPLKQGKKGATALQSILKKRPATRASAPLKKGNLAKLGQMSLKEKVDAINGENMDEEEAVTLFKDSLTPDEGSQVWGQHQTYLKKNPLEKGEHDSLGKKEKGLAVALWYLKKSRKTFHNVSHSMDQSTMYTRKEKWLSEKQIYDRFTEYELECHLNSGRVIWRHDPLTRGCFEYQDLGDYTAKVNVCKRRSITAGQEYDPTEDDETAFLEEFSKDTNLQLKNAESLAKGDKGKGKGAKGSGSGQKGLGKGKGKHQQLALEDKKDESPEEEWEDALGKARRARDLVSTKQCEVEEALAKVPKSFLSAGLKKPTSQFQKKLEDMLKKLKGFLLKEYSQKTLKDIKECLPEAATLIKDVKDLKTLEKGWETMDVMLPHLMFEALQSYPAVWEQMWDVKPYTNLDWDAFTFLDTTLAKGTEEHPHLVACLESMVQLNEILDSCDLFLKDAEFDAFFGLAKGFVEEYSWKKELAETGDCRMLTEIPVRDWENCDAVPSTLSALIGVVVPGQLRKVETVFVVSDLQILGISSVKSETDEWLITCCVRCKRTSPCSQHPDGSTEKRLAVRLTLADGNSQCSVMLYHELLLKAAALMEVTLPEPLADSKELRTTLRDMSRNAQWICRFTFKENDFQQSLELECRDIRPCLRLQPAVALMTPPDGQLNLPLCRLNNGCPVAPLNKVTVDAHLGLVSVGKVDANFLRALVCFNNVKLPDEEALQQDNAATSAMRVKRSFDCLLSKTDTSPFQVAAPEKSIKWIGERSVLWHVPVDTVTTYFDRLATEELTVNEPLTFESKWTPVKRLNVVRDSMPEEARSSTAWMNTLPASSEVAATELDEPM</sequence>
<dbReference type="EMBL" id="CAMXCT010002524">
    <property type="protein sequence ID" value="CAI3998690.1"/>
    <property type="molecule type" value="Genomic_DNA"/>
</dbReference>
<reference evidence="3 4" key="2">
    <citation type="submission" date="2024-05" db="EMBL/GenBank/DDBJ databases">
        <authorList>
            <person name="Chen Y."/>
            <person name="Shah S."/>
            <person name="Dougan E. K."/>
            <person name="Thang M."/>
            <person name="Chan C."/>
        </authorList>
    </citation>
    <scope>NUCLEOTIDE SEQUENCE [LARGE SCALE GENOMIC DNA]</scope>
</reference>
<dbReference type="AlphaFoldDB" id="A0A9P1G5L5"/>
<evidence type="ECO:0000256" key="1">
    <source>
        <dbReference type="SAM" id="MobiDB-lite"/>
    </source>
</evidence>
<dbReference type="EMBL" id="CAMXCT030002524">
    <property type="protein sequence ID" value="CAL4786002.1"/>
    <property type="molecule type" value="Genomic_DNA"/>
</dbReference>
<dbReference type="Proteomes" id="UP001152797">
    <property type="component" value="Unassembled WGS sequence"/>
</dbReference>
<proteinExistence type="predicted"/>